<evidence type="ECO:0000256" key="3">
    <source>
        <dbReference type="PROSITE-ProRule" id="PRU00357"/>
    </source>
</evidence>
<dbReference type="PROSITE" id="PS51017">
    <property type="entry name" value="CCT"/>
    <property type="match status" value="1"/>
</dbReference>
<feature type="domain" description="CCT" evidence="4">
    <location>
        <begin position="185"/>
        <end position="227"/>
    </location>
</feature>
<protein>
    <recommendedName>
        <fullName evidence="4">CCT domain-containing protein</fullName>
    </recommendedName>
</protein>
<dbReference type="PANTHER" id="PTHR31319">
    <property type="entry name" value="ZINC FINGER PROTEIN CONSTANS-LIKE 4"/>
    <property type="match status" value="1"/>
</dbReference>
<dbReference type="EMBL" id="JBJXBP010000007">
    <property type="protein sequence ID" value="KAL3818037.1"/>
    <property type="molecule type" value="Genomic_DNA"/>
</dbReference>
<comment type="caution">
    <text evidence="5">The sequence shown here is derived from an EMBL/GenBank/DDBJ whole genome shotgun (WGS) entry which is preliminary data.</text>
</comment>
<evidence type="ECO:0000256" key="2">
    <source>
        <dbReference type="ARBA" id="ARBA00023242"/>
    </source>
</evidence>
<organism evidence="5 6">
    <name type="scientific">Penstemon smallii</name>
    <dbReference type="NCBI Taxonomy" id="265156"/>
    <lineage>
        <taxon>Eukaryota</taxon>
        <taxon>Viridiplantae</taxon>
        <taxon>Streptophyta</taxon>
        <taxon>Embryophyta</taxon>
        <taxon>Tracheophyta</taxon>
        <taxon>Spermatophyta</taxon>
        <taxon>Magnoliopsida</taxon>
        <taxon>eudicotyledons</taxon>
        <taxon>Gunneridae</taxon>
        <taxon>Pentapetalae</taxon>
        <taxon>asterids</taxon>
        <taxon>lamiids</taxon>
        <taxon>Lamiales</taxon>
        <taxon>Plantaginaceae</taxon>
        <taxon>Cheloneae</taxon>
        <taxon>Penstemon</taxon>
    </lineage>
</organism>
<keyword evidence="6" id="KW-1185">Reference proteome</keyword>
<evidence type="ECO:0000313" key="6">
    <source>
        <dbReference type="Proteomes" id="UP001634393"/>
    </source>
</evidence>
<evidence type="ECO:0000259" key="4">
    <source>
        <dbReference type="PROSITE" id="PS51017"/>
    </source>
</evidence>
<dbReference type="Pfam" id="PF06203">
    <property type="entry name" value="CCT"/>
    <property type="match status" value="1"/>
</dbReference>
<gene>
    <name evidence="5" type="ORF">ACJIZ3_003942</name>
</gene>
<comment type="subcellular location">
    <subcellularLocation>
        <location evidence="1 3">Nucleus</location>
    </subcellularLocation>
</comment>
<keyword evidence="2 3" id="KW-0539">Nucleus</keyword>
<sequence length="270" mass="31146">MSSEFFMYDNSFFSDPFSQLNDSKSNQFDETLDQINSFVLSSSDSSPYLGNAEYSAFEVKTEECQLNFDGFFSGCGNSFLTHNFDMDHESAMNFIERSYTSNSFENKIQNLSSFWPQFDSVLENQMLSSPEDSFCSGQMRSTGDLQNVITNMQIRNVTCSSPLSTEKSSMEEPNLKVVPYSAEVKRERIDRYKAKRTRRNFNKTIKYVCRKTLADNRSRIRGRFARNDEALEIPKASMFLDGFHGEDNEVIARRESFFNGYGLTQFENNI</sequence>
<dbReference type="InterPro" id="IPR045281">
    <property type="entry name" value="CONSTANS-like"/>
</dbReference>
<dbReference type="GO" id="GO:0005634">
    <property type="term" value="C:nucleus"/>
    <property type="evidence" value="ECO:0007669"/>
    <property type="project" value="UniProtKB-SubCell"/>
</dbReference>
<proteinExistence type="predicted"/>
<accession>A0ABD3S0Q1</accession>
<reference evidence="5 6" key="1">
    <citation type="submission" date="2024-12" db="EMBL/GenBank/DDBJ databases">
        <title>The unique morphological basis and parallel evolutionary history of personate flowers in Penstemon.</title>
        <authorList>
            <person name="Depatie T.H."/>
            <person name="Wessinger C.A."/>
        </authorList>
    </citation>
    <scope>NUCLEOTIDE SEQUENCE [LARGE SCALE GENOMIC DNA]</scope>
    <source>
        <strain evidence="5">WTNN_2</strain>
        <tissue evidence="5">Leaf</tissue>
    </source>
</reference>
<evidence type="ECO:0000313" key="5">
    <source>
        <dbReference type="EMBL" id="KAL3818037.1"/>
    </source>
</evidence>
<evidence type="ECO:0000256" key="1">
    <source>
        <dbReference type="ARBA" id="ARBA00004123"/>
    </source>
</evidence>
<dbReference type="Proteomes" id="UP001634393">
    <property type="component" value="Unassembled WGS sequence"/>
</dbReference>
<name>A0ABD3S0Q1_9LAMI</name>
<dbReference type="PANTHER" id="PTHR31319:SF103">
    <property type="entry name" value="CCT MOTIF FAMILY PROTEIN"/>
    <property type="match status" value="1"/>
</dbReference>
<dbReference type="InterPro" id="IPR010402">
    <property type="entry name" value="CCT_domain"/>
</dbReference>
<dbReference type="AlphaFoldDB" id="A0ABD3S0Q1"/>